<dbReference type="PROSITE" id="PS51891">
    <property type="entry name" value="CENP_V_GFA"/>
    <property type="match status" value="1"/>
</dbReference>
<keyword evidence="2" id="KW-0479">Metal-binding</keyword>
<gene>
    <name evidence="6" type="ORF">GB927_028385</name>
</gene>
<dbReference type="RefSeq" id="WP_256120649.1">
    <property type="nucleotide sequence ID" value="NZ_WHSB02000016.1"/>
</dbReference>
<keyword evidence="4" id="KW-0456">Lyase</keyword>
<protein>
    <submittedName>
        <fullName evidence="6">GFA family protein</fullName>
    </submittedName>
</protein>
<evidence type="ECO:0000313" key="6">
    <source>
        <dbReference type="EMBL" id="MCQ4633983.1"/>
    </source>
</evidence>
<dbReference type="PANTHER" id="PTHR33337">
    <property type="entry name" value="GFA DOMAIN-CONTAINING PROTEIN"/>
    <property type="match status" value="1"/>
</dbReference>
<comment type="caution">
    <text evidence="6">The sequence shown here is derived from an EMBL/GenBank/DDBJ whole genome shotgun (WGS) entry which is preliminary data.</text>
</comment>
<dbReference type="Pfam" id="PF04828">
    <property type="entry name" value="GFA"/>
    <property type="match status" value="1"/>
</dbReference>
<dbReference type="InterPro" id="IPR006913">
    <property type="entry name" value="CENP-V/GFA"/>
</dbReference>
<feature type="domain" description="CENP-V/GFA" evidence="5">
    <location>
        <begin position="3"/>
        <end position="109"/>
    </location>
</feature>
<keyword evidence="7" id="KW-1185">Reference proteome</keyword>
<dbReference type="Gene3D" id="3.90.1590.10">
    <property type="entry name" value="glutathione-dependent formaldehyde- activating enzyme (gfa)"/>
    <property type="match status" value="1"/>
</dbReference>
<dbReference type="InterPro" id="IPR011057">
    <property type="entry name" value="Mss4-like_sf"/>
</dbReference>
<dbReference type="EMBL" id="WHSB02000016">
    <property type="protein sequence ID" value="MCQ4633983.1"/>
    <property type="molecule type" value="Genomic_DNA"/>
</dbReference>
<evidence type="ECO:0000256" key="1">
    <source>
        <dbReference type="ARBA" id="ARBA00005495"/>
    </source>
</evidence>
<evidence type="ECO:0000259" key="5">
    <source>
        <dbReference type="PROSITE" id="PS51891"/>
    </source>
</evidence>
<dbReference type="Proteomes" id="UP000996601">
    <property type="component" value="Unassembled WGS sequence"/>
</dbReference>
<dbReference type="SUPFAM" id="SSF51316">
    <property type="entry name" value="Mss4-like"/>
    <property type="match status" value="1"/>
</dbReference>
<organism evidence="6 7">
    <name type="scientific">Shinella lacus</name>
    <dbReference type="NCBI Taxonomy" id="2654216"/>
    <lineage>
        <taxon>Bacteria</taxon>
        <taxon>Pseudomonadati</taxon>
        <taxon>Pseudomonadota</taxon>
        <taxon>Alphaproteobacteria</taxon>
        <taxon>Hyphomicrobiales</taxon>
        <taxon>Rhizobiaceae</taxon>
        <taxon>Shinella</taxon>
    </lineage>
</organism>
<proteinExistence type="inferred from homology"/>
<dbReference type="PANTHER" id="PTHR33337:SF40">
    <property type="entry name" value="CENP-V_GFA DOMAIN-CONTAINING PROTEIN-RELATED"/>
    <property type="match status" value="1"/>
</dbReference>
<evidence type="ECO:0000256" key="4">
    <source>
        <dbReference type="ARBA" id="ARBA00023239"/>
    </source>
</evidence>
<reference evidence="6" key="1">
    <citation type="submission" date="2021-07" db="EMBL/GenBank/DDBJ databases">
        <title>Shinella sp. nov., a novel member of the genus Shinella from water.</title>
        <authorList>
            <person name="Deng Y."/>
        </authorList>
    </citation>
    <scope>NUCLEOTIDE SEQUENCE</scope>
    <source>
        <strain evidence="6">CPCC 100929</strain>
    </source>
</reference>
<keyword evidence="3" id="KW-0862">Zinc</keyword>
<evidence type="ECO:0000256" key="2">
    <source>
        <dbReference type="ARBA" id="ARBA00022723"/>
    </source>
</evidence>
<evidence type="ECO:0000256" key="3">
    <source>
        <dbReference type="ARBA" id="ARBA00022833"/>
    </source>
</evidence>
<evidence type="ECO:0000313" key="7">
    <source>
        <dbReference type="Proteomes" id="UP000996601"/>
    </source>
</evidence>
<comment type="similarity">
    <text evidence="1">Belongs to the Gfa family.</text>
</comment>
<name>A0ABT1RFM6_9HYPH</name>
<sequence>MERKAMCSCGALTIVALGKPGKISVCHCHECQRRTGSAFGIAVFFASEVTEIVGPSAMFSRIGDSGQPVEFHFCPACGSTVFWKPAFRPGVTAIAFGCFEDKEGLEPTRSVYDVHRHSWVTVQTP</sequence>
<accession>A0ABT1RFM6</accession>